<name>A0A1M6QEV8_9CLOT</name>
<dbReference type="STRING" id="1121302.SAMN02745163_03383"/>
<dbReference type="SUPFAM" id="SSF56784">
    <property type="entry name" value="HAD-like"/>
    <property type="match status" value="1"/>
</dbReference>
<dbReference type="Proteomes" id="UP000184310">
    <property type="component" value="Unassembled WGS sequence"/>
</dbReference>
<dbReference type="SFLD" id="SFLDS00003">
    <property type="entry name" value="Haloacid_Dehalogenase"/>
    <property type="match status" value="1"/>
</dbReference>
<dbReference type="PROSITE" id="PS01229">
    <property type="entry name" value="COF_2"/>
    <property type="match status" value="1"/>
</dbReference>
<dbReference type="InterPro" id="IPR023214">
    <property type="entry name" value="HAD_sf"/>
</dbReference>
<proteinExistence type="predicted"/>
<accession>A0A1M6QEV8</accession>
<dbReference type="SFLD" id="SFLDG01144">
    <property type="entry name" value="C2.B.4:_PGP_Like"/>
    <property type="match status" value="1"/>
</dbReference>
<dbReference type="PANTHER" id="PTHR10000:SF8">
    <property type="entry name" value="HAD SUPERFAMILY HYDROLASE-LIKE, TYPE 3"/>
    <property type="match status" value="1"/>
</dbReference>
<dbReference type="NCBIfam" id="NF007806">
    <property type="entry name" value="PRK10513.1"/>
    <property type="match status" value="1"/>
</dbReference>
<dbReference type="SFLD" id="SFLDG01140">
    <property type="entry name" value="C2.B:_Phosphomannomutase_and_P"/>
    <property type="match status" value="1"/>
</dbReference>
<dbReference type="AlphaFoldDB" id="A0A1M6QEV8"/>
<evidence type="ECO:0008006" key="3">
    <source>
        <dbReference type="Google" id="ProtNLM"/>
    </source>
</evidence>
<reference evidence="1 2" key="1">
    <citation type="submission" date="2016-11" db="EMBL/GenBank/DDBJ databases">
        <authorList>
            <person name="Jaros S."/>
            <person name="Januszkiewicz K."/>
            <person name="Wedrychowicz H."/>
        </authorList>
    </citation>
    <scope>NUCLEOTIDE SEQUENCE [LARGE SCALE GENOMIC DNA]</scope>
    <source>
        <strain evidence="1 2">DSM 21758</strain>
    </source>
</reference>
<dbReference type="Gene3D" id="3.40.50.1000">
    <property type="entry name" value="HAD superfamily/HAD-like"/>
    <property type="match status" value="1"/>
</dbReference>
<sequence>MYKLIAVDMDGTLLKEDKTISEATVKAINKARAKGVKVVLASGRPIEGLNRYLNELDLISEEDYVLSYNGAVVQNTATKEIISRTVLKGSDLHYLHNLSKELGVNIHAFSTEQGLITPKMNKYTGVESTINGVSVLEREFESIDNEAEMIKIMIIDEPEILEAAIAKLPKEVYEKYTVVKSAPYFLEFLDKRANKGEGVRALANHLGLTNEQVICIGDAGNDLHMIQFAGLGVAMGNAFEEIKEIADYITKTNEEDGVAYVIEKFVIAS</sequence>
<organism evidence="1 2">
    <name type="scientific">Clostridium cavendishii DSM 21758</name>
    <dbReference type="NCBI Taxonomy" id="1121302"/>
    <lineage>
        <taxon>Bacteria</taxon>
        <taxon>Bacillati</taxon>
        <taxon>Bacillota</taxon>
        <taxon>Clostridia</taxon>
        <taxon>Eubacteriales</taxon>
        <taxon>Clostridiaceae</taxon>
        <taxon>Clostridium</taxon>
    </lineage>
</organism>
<dbReference type="Pfam" id="PF08282">
    <property type="entry name" value="Hydrolase_3"/>
    <property type="match status" value="1"/>
</dbReference>
<dbReference type="InterPro" id="IPR036412">
    <property type="entry name" value="HAD-like_sf"/>
</dbReference>
<gene>
    <name evidence="1" type="ORF">SAMN02745163_03383</name>
</gene>
<evidence type="ECO:0000313" key="1">
    <source>
        <dbReference type="EMBL" id="SHK18792.1"/>
    </source>
</evidence>
<dbReference type="InterPro" id="IPR006379">
    <property type="entry name" value="HAD-SF_hydro_IIB"/>
</dbReference>
<dbReference type="OrthoDB" id="9781413at2"/>
<dbReference type="EMBL" id="FQZB01000014">
    <property type="protein sequence ID" value="SHK18792.1"/>
    <property type="molecule type" value="Genomic_DNA"/>
</dbReference>
<dbReference type="InterPro" id="IPR000150">
    <property type="entry name" value="Cof"/>
</dbReference>
<keyword evidence="2" id="KW-1185">Reference proteome</keyword>
<evidence type="ECO:0000313" key="2">
    <source>
        <dbReference type="Proteomes" id="UP000184310"/>
    </source>
</evidence>
<dbReference type="Gene3D" id="3.30.1240.10">
    <property type="match status" value="1"/>
</dbReference>
<dbReference type="CDD" id="cd07516">
    <property type="entry name" value="HAD_Pase"/>
    <property type="match status" value="1"/>
</dbReference>
<dbReference type="NCBIfam" id="TIGR00099">
    <property type="entry name" value="Cof-subfamily"/>
    <property type="match status" value="1"/>
</dbReference>
<dbReference type="NCBIfam" id="TIGR01484">
    <property type="entry name" value="HAD-SF-IIB"/>
    <property type="match status" value="1"/>
</dbReference>
<dbReference type="RefSeq" id="WP_072990581.1">
    <property type="nucleotide sequence ID" value="NZ_FQZB01000014.1"/>
</dbReference>
<dbReference type="PANTHER" id="PTHR10000">
    <property type="entry name" value="PHOSPHOSERINE PHOSPHATASE"/>
    <property type="match status" value="1"/>
</dbReference>
<dbReference type="GO" id="GO:0005829">
    <property type="term" value="C:cytosol"/>
    <property type="evidence" value="ECO:0007669"/>
    <property type="project" value="TreeGrafter"/>
</dbReference>
<protein>
    <recommendedName>
        <fullName evidence="3">Sugar-phosphatase</fullName>
    </recommendedName>
</protein>
<dbReference type="GO" id="GO:0016791">
    <property type="term" value="F:phosphatase activity"/>
    <property type="evidence" value="ECO:0007669"/>
    <property type="project" value="TreeGrafter"/>
</dbReference>
<dbReference type="GO" id="GO:0000287">
    <property type="term" value="F:magnesium ion binding"/>
    <property type="evidence" value="ECO:0007669"/>
    <property type="project" value="TreeGrafter"/>
</dbReference>